<name>A0A2P4XXU1_9STRA</name>
<proteinExistence type="predicted"/>
<organism evidence="1 2">
    <name type="scientific">Phytophthora palmivora</name>
    <dbReference type="NCBI Taxonomy" id="4796"/>
    <lineage>
        <taxon>Eukaryota</taxon>
        <taxon>Sar</taxon>
        <taxon>Stramenopiles</taxon>
        <taxon>Oomycota</taxon>
        <taxon>Peronosporomycetes</taxon>
        <taxon>Peronosporales</taxon>
        <taxon>Peronosporaceae</taxon>
        <taxon>Phytophthora</taxon>
    </lineage>
</organism>
<keyword evidence="1" id="KW-0418">Kinase</keyword>
<evidence type="ECO:0000313" key="2">
    <source>
        <dbReference type="Proteomes" id="UP000237271"/>
    </source>
</evidence>
<sequence>MESTGYYDRSPKVTSVDCDFVFLGTNAREALATNTTNAHTIYVSLMGDLPAQQVEELLCPGAKVVHMMPQGYLEKVGLPKDILPLRSWATVHGSHVSDKGLEKVMHIAGR</sequence>
<dbReference type="AlphaFoldDB" id="A0A2P4XXU1"/>
<evidence type="ECO:0000313" key="1">
    <source>
        <dbReference type="EMBL" id="POM70384.1"/>
    </source>
</evidence>
<comment type="caution">
    <text evidence="1">The sequence shown here is derived from an EMBL/GenBank/DDBJ whole genome shotgun (WGS) entry which is preliminary data.</text>
</comment>
<keyword evidence="2" id="KW-1185">Reference proteome</keyword>
<gene>
    <name evidence="1" type="ORF">PHPALM_13188</name>
</gene>
<dbReference type="Proteomes" id="UP000237271">
    <property type="component" value="Unassembled WGS sequence"/>
</dbReference>
<dbReference type="EMBL" id="NCKW01007071">
    <property type="protein sequence ID" value="POM70384.1"/>
    <property type="molecule type" value="Genomic_DNA"/>
</dbReference>
<dbReference type="GO" id="GO:0016301">
    <property type="term" value="F:kinase activity"/>
    <property type="evidence" value="ECO:0007669"/>
    <property type="project" value="UniProtKB-KW"/>
</dbReference>
<protein>
    <submittedName>
        <fullName evidence="1">CAMK protein kinase</fullName>
    </submittedName>
</protein>
<keyword evidence="1" id="KW-0808">Transferase</keyword>
<reference evidence="1 2" key="1">
    <citation type="journal article" date="2017" name="Genome Biol. Evol.">
        <title>Phytophthora megakarya and P. palmivora, closely related causal agents of cacao black pod rot, underwent increases in genome sizes and gene numbers by different mechanisms.</title>
        <authorList>
            <person name="Ali S.S."/>
            <person name="Shao J."/>
            <person name="Lary D.J."/>
            <person name="Kronmiller B."/>
            <person name="Shen D."/>
            <person name="Strem M.D."/>
            <person name="Amoako-Attah I."/>
            <person name="Akrofi A.Y."/>
            <person name="Begoude B.A."/>
            <person name="Ten Hoopen G.M."/>
            <person name="Coulibaly K."/>
            <person name="Kebe B.I."/>
            <person name="Melnick R.L."/>
            <person name="Guiltinan M.J."/>
            <person name="Tyler B.M."/>
            <person name="Meinhardt L.W."/>
            <person name="Bailey B.A."/>
        </authorList>
    </citation>
    <scope>NUCLEOTIDE SEQUENCE [LARGE SCALE GENOMIC DNA]</scope>
    <source>
        <strain evidence="2">sbr112.9</strain>
    </source>
</reference>
<accession>A0A2P4XXU1</accession>